<name>A0A2K8N8X5_9BACL</name>
<comment type="function">
    <text evidence="2">Adenine glycosylase active on G-A mispairs. MutY also corrects error-prone DNA synthesis past GO lesions which are due to the oxidatively damaged form of guanine: 7,8-dihydro-8-oxoguanine (8-oxo-dGTP).</text>
</comment>
<dbReference type="FunFam" id="1.10.340.30:FF:000002">
    <property type="entry name" value="Adenine DNA glycosylase"/>
    <property type="match status" value="1"/>
</dbReference>
<evidence type="ECO:0000256" key="3">
    <source>
        <dbReference type="ARBA" id="ARBA00008343"/>
    </source>
</evidence>
<evidence type="ECO:0000256" key="14">
    <source>
        <dbReference type="RuleBase" id="RU365096"/>
    </source>
</evidence>
<evidence type="ECO:0000313" key="17">
    <source>
        <dbReference type="Proteomes" id="UP000231932"/>
    </source>
</evidence>
<keyword evidence="9" id="KW-0378">Hydrolase</keyword>
<keyword evidence="7" id="KW-0479">Metal-binding</keyword>
<dbReference type="EC" id="3.2.2.31" evidence="4 14"/>
<evidence type="ECO:0000256" key="11">
    <source>
        <dbReference type="ARBA" id="ARBA00023014"/>
    </source>
</evidence>
<keyword evidence="13 14" id="KW-0326">Glycosidase</keyword>
<dbReference type="InterPro" id="IPR015797">
    <property type="entry name" value="NUDIX_hydrolase-like_dom_sf"/>
</dbReference>
<dbReference type="GO" id="GO:0046872">
    <property type="term" value="F:metal ion binding"/>
    <property type="evidence" value="ECO:0007669"/>
    <property type="project" value="UniProtKB-UniRule"/>
</dbReference>
<gene>
    <name evidence="16" type="primary">mutY</name>
    <name evidence="16" type="ORF">CVV65_13075</name>
</gene>
<evidence type="ECO:0000256" key="10">
    <source>
        <dbReference type="ARBA" id="ARBA00023004"/>
    </source>
</evidence>
<reference evidence="17" key="1">
    <citation type="submission" date="2017-11" db="EMBL/GenBank/DDBJ databases">
        <title>Complete Genome Sequence of Kyrpidia sp. Strain EA-1, a thermophilic, hydrogen-oxidizing Bacterium, isolated from the Azores.</title>
        <authorList>
            <person name="Reiner J.E."/>
            <person name="Lapp C.J."/>
            <person name="Bunk B."/>
            <person name="Gescher J."/>
        </authorList>
    </citation>
    <scope>NUCLEOTIDE SEQUENCE [LARGE SCALE GENOMIC DNA]</scope>
    <source>
        <strain evidence="17">EA-1</strain>
    </source>
</reference>
<dbReference type="Pfam" id="PF00730">
    <property type="entry name" value="HhH-GPD"/>
    <property type="match status" value="1"/>
</dbReference>
<keyword evidence="6" id="KW-0004">4Fe-4S</keyword>
<dbReference type="AlphaFoldDB" id="A0A2K8N8X5"/>
<dbReference type="InterPro" id="IPR005760">
    <property type="entry name" value="A/G_AdeGlyc_MutY"/>
</dbReference>
<dbReference type="GO" id="GO:0051539">
    <property type="term" value="F:4 iron, 4 sulfur cluster binding"/>
    <property type="evidence" value="ECO:0007669"/>
    <property type="project" value="UniProtKB-UniRule"/>
</dbReference>
<dbReference type="Pfam" id="PF00633">
    <property type="entry name" value="HHH"/>
    <property type="match status" value="1"/>
</dbReference>
<dbReference type="CDD" id="cd03431">
    <property type="entry name" value="NUDIX_DNA_Glycosylase_C-MutY"/>
    <property type="match status" value="1"/>
</dbReference>
<dbReference type="InterPro" id="IPR011257">
    <property type="entry name" value="DNA_glycosylase"/>
</dbReference>
<keyword evidence="8 14" id="KW-0227">DNA damage</keyword>
<dbReference type="PANTHER" id="PTHR42944:SF1">
    <property type="entry name" value="ADENINE DNA GLYCOSYLASE"/>
    <property type="match status" value="1"/>
</dbReference>
<comment type="similarity">
    <text evidence="3 14">Belongs to the Nth/MutY family.</text>
</comment>
<dbReference type="GO" id="GO:0034039">
    <property type="term" value="F:8-oxo-7,8-dihydroguanine DNA N-glycosylase activity"/>
    <property type="evidence" value="ECO:0007669"/>
    <property type="project" value="TreeGrafter"/>
</dbReference>
<dbReference type="SUPFAM" id="SSF48150">
    <property type="entry name" value="DNA-glycosylase"/>
    <property type="match status" value="1"/>
</dbReference>
<dbReference type="NCBIfam" id="TIGR01084">
    <property type="entry name" value="mutY"/>
    <property type="match status" value="1"/>
</dbReference>
<evidence type="ECO:0000256" key="4">
    <source>
        <dbReference type="ARBA" id="ARBA00012045"/>
    </source>
</evidence>
<dbReference type="Gene3D" id="1.10.340.30">
    <property type="entry name" value="Hypothetical protein, domain 2"/>
    <property type="match status" value="1"/>
</dbReference>
<evidence type="ECO:0000256" key="5">
    <source>
        <dbReference type="ARBA" id="ARBA00022023"/>
    </source>
</evidence>
<keyword evidence="17" id="KW-1185">Reference proteome</keyword>
<dbReference type="PANTHER" id="PTHR42944">
    <property type="entry name" value="ADENINE DNA GLYCOSYLASE"/>
    <property type="match status" value="1"/>
</dbReference>
<keyword evidence="11" id="KW-0411">Iron-sulfur</keyword>
<dbReference type="PROSITE" id="PS01155">
    <property type="entry name" value="ENDONUCLEASE_III_2"/>
    <property type="match status" value="1"/>
</dbReference>
<dbReference type="GO" id="GO:0006298">
    <property type="term" value="P:mismatch repair"/>
    <property type="evidence" value="ECO:0007669"/>
    <property type="project" value="TreeGrafter"/>
</dbReference>
<dbReference type="EMBL" id="CP024955">
    <property type="protein sequence ID" value="ATY85743.1"/>
    <property type="molecule type" value="Genomic_DNA"/>
</dbReference>
<dbReference type="InterPro" id="IPR023170">
    <property type="entry name" value="HhH_base_excis_C"/>
</dbReference>
<comment type="catalytic activity">
    <reaction evidence="1 14">
        <text>Hydrolyzes free adenine bases from 7,8-dihydro-8-oxoguanine:adenine mismatched double-stranded DNA, leaving an apurinic site.</text>
        <dbReference type="EC" id="3.2.2.31"/>
    </reaction>
</comment>
<evidence type="ECO:0000259" key="15">
    <source>
        <dbReference type="SMART" id="SM00478"/>
    </source>
</evidence>
<organism evidence="16 17">
    <name type="scientific">Kyrpidia spormannii</name>
    <dbReference type="NCBI Taxonomy" id="2055160"/>
    <lineage>
        <taxon>Bacteria</taxon>
        <taxon>Bacillati</taxon>
        <taxon>Bacillota</taxon>
        <taxon>Bacilli</taxon>
        <taxon>Bacillales</taxon>
        <taxon>Alicyclobacillaceae</taxon>
        <taxon>Kyrpidia</taxon>
    </lineage>
</organism>
<dbReference type="GO" id="GO:0006284">
    <property type="term" value="P:base-excision repair"/>
    <property type="evidence" value="ECO:0007669"/>
    <property type="project" value="UniProtKB-UniRule"/>
</dbReference>
<dbReference type="InterPro" id="IPR004036">
    <property type="entry name" value="Endonuclease-III-like_CS2"/>
</dbReference>
<evidence type="ECO:0000256" key="12">
    <source>
        <dbReference type="ARBA" id="ARBA00023204"/>
    </source>
</evidence>
<evidence type="ECO:0000256" key="8">
    <source>
        <dbReference type="ARBA" id="ARBA00022763"/>
    </source>
</evidence>
<dbReference type="SMART" id="SM00478">
    <property type="entry name" value="ENDO3c"/>
    <property type="match status" value="1"/>
</dbReference>
<dbReference type="Proteomes" id="UP000231932">
    <property type="component" value="Chromosome"/>
</dbReference>
<dbReference type="CDD" id="cd00056">
    <property type="entry name" value="ENDO3c"/>
    <property type="match status" value="1"/>
</dbReference>
<evidence type="ECO:0000313" key="16">
    <source>
        <dbReference type="EMBL" id="ATY85743.1"/>
    </source>
</evidence>
<evidence type="ECO:0000256" key="2">
    <source>
        <dbReference type="ARBA" id="ARBA00002933"/>
    </source>
</evidence>
<evidence type="ECO:0000256" key="7">
    <source>
        <dbReference type="ARBA" id="ARBA00022723"/>
    </source>
</evidence>
<dbReference type="Pfam" id="PF14815">
    <property type="entry name" value="NUDIX_4"/>
    <property type="match status" value="1"/>
</dbReference>
<proteinExistence type="inferred from homology"/>
<accession>A0A2K8N8X5</accession>
<evidence type="ECO:0000256" key="13">
    <source>
        <dbReference type="ARBA" id="ARBA00023295"/>
    </source>
</evidence>
<dbReference type="KEGG" id="kyr:CVV65_13075"/>
<dbReference type="GO" id="GO:0032357">
    <property type="term" value="F:oxidized purine DNA binding"/>
    <property type="evidence" value="ECO:0007669"/>
    <property type="project" value="TreeGrafter"/>
</dbReference>
<dbReference type="GO" id="GO:0035485">
    <property type="term" value="F:adenine/guanine mispair binding"/>
    <property type="evidence" value="ECO:0007669"/>
    <property type="project" value="TreeGrafter"/>
</dbReference>
<dbReference type="InterPro" id="IPR044298">
    <property type="entry name" value="MIG/MutY"/>
</dbReference>
<keyword evidence="12" id="KW-0234">DNA repair</keyword>
<dbReference type="Gene3D" id="3.90.79.10">
    <property type="entry name" value="Nucleoside Triphosphate Pyrophosphohydrolase"/>
    <property type="match status" value="1"/>
</dbReference>
<feature type="domain" description="HhH-GPD" evidence="15">
    <location>
        <begin position="43"/>
        <end position="194"/>
    </location>
</feature>
<dbReference type="InterPro" id="IPR003265">
    <property type="entry name" value="HhH-GPD_domain"/>
</dbReference>
<evidence type="ECO:0000256" key="6">
    <source>
        <dbReference type="ARBA" id="ARBA00022485"/>
    </source>
</evidence>
<dbReference type="OrthoDB" id="9802365at2"/>
<dbReference type="InterPro" id="IPR029119">
    <property type="entry name" value="MutY_C"/>
</dbReference>
<sequence>MERERELAVRVGQILVEWYERQHRDLPWRKTRDPYRIWVSETMLQQTRVETVIPYYERFLEEFPSVRDLAQAAEEEVLKQWEGLGYYSRAQNLLRGAQVVMERFGGRVPDDPEVIREIPGVGPYTAGAILSIAYGRDVPAVDGNGLRVFARIFLVDEPVDKPAGRRKISSLMQAAIPPGHGGALNQAVMDLGSGVCLPRAPRCRDCPVLRWCRAAEEGVWAEYPVKTKKKPPRPTRVAAGLASWQGYLFVRRRPDQGLLAGLWEFPSVEVRSGESWEEAASRAMAEAGLDVEAAEPLARAEHVFSHLKWDFRVYRCTARPEQMSRDVLQVLSVAERTSGGVGKDQVPWPGDSAAAWVSAQALGHLPFPAVYRKIWPLLKEKGVW</sequence>
<dbReference type="InterPro" id="IPR000445">
    <property type="entry name" value="HhH_motif"/>
</dbReference>
<evidence type="ECO:0000256" key="9">
    <source>
        <dbReference type="ARBA" id="ARBA00022801"/>
    </source>
</evidence>
<evidence type="ECO:0000256" key="1">
    <source>
        <dbReference type="ARBA" id="ARBA00000843"/>
    </source>
</evidence>
<keyword evidence="10 14" id="KW-0408">Iron</keyword>
<dbReference type="Gene3D" id="1.10.1670.10">
    <property type="entry name" value="Helix-hairpin-Helix base-excision DNA repair enzymes (C-terminal)"/>
    <property type="match status" value="1"/>
</dbReference>
<protein>
    <recommendedName>
        <fullName evidence="5 14">Adenine DNA glycosylase</fullName>
        <ecNumber evidence="4 14">3.2.2.31</ecNumber>
    </recommendedName>
</protein>
<dbReference type="GO" id="GO:0000701">
    <property type="term" value="F:purine-specific mismatch base pair DNA N-glycosylase activity"/>
    <property type="evidence" value="ECO:0007669"/>
    <property type="project" value="UniProtKB-EC"/>
</dbReference>
<dbReference type="RefSeq" id="WP_100668501.1">
    <property type="nucleotide sequence ID" value="NZ_CP024955.1"/>
</dbReference>
<dbReference type="SUPFAM" id="SSF55811">
    <property type="entry name" value="Nudix"/>
    <property type="match status" value="1"/>
</dbReference>
<comment type="cofactor">
    <cofactor evidence="14">
        <name>[4Fe-4S] cluster</name>
        <dbReference type="ChEBI" id="CHEBI:49883"/>
    </cofactor>
    <text evidence="14">Binds 1 [4Fe-4S] cluster.</text>
</comment>